<comment type="subcellular location">
    <subcellularLocation>
        <location evidence="1">Endoplasmic reticulum membrane</location>
        <topology evidence="1">Single-pass type IV membrane protein</topology>
    </subcellularLocation>
    <subcellularLocation>
        <location evidence="2">Golgi apparatus membrane</location>
        <topology evidence="2">Single-pass type IV membrane protein</topology>
    </subcellularLocation>
</comment>
<dbReference type="GO" id="GO:0012507">
    <property type="term" value="C:ER to Golgi transport vesicle membrane"/>
    <property type="evidence" value="ECO:0007669"/>
    <property type="project" value="TreeGrafter"/>
</dbReference>
<dbReference type="GO" id="GO:0031902">
    <property type="term" value="C:late endosome membrane"/>
    <property type="evidence" value="ECO:0007669"/>
    <property type="project" value="TreeGrafter"/>
</dbReference>
<accession>A0A3N4IRI1</accession>
<dbReference type="Proteomes" id="UP000275078">
    <property type="component" value="Unassembled WGS sequence"/>
</dbReference>
<evidence type="ECO:0000313" key="15">
    <source>
        <dbReference type="EMBL" id="RPA88037.1"/>
    </source>
</evidence>
<dbReference type="GO" id="GO:0005789">
    <property type="term" value="C:endoplasmic reticulum membrane"/>
    <property type="evidence" value="ECO:0007669"/>
    <property type="project" value="UniProtKB-SubCell"/>
</dbReference>
<dbReference type="Pfam" id="PF12352">
    <property type="entry name" value="V-SNARE_C"/>
    <property type="match status" value="1"/>
</dbReference>
<dbReference type="GO" id="GO:0005484">
    <property type="term" value="F:SNAP receptor activity"/>
    <property type="evidence" value="ECO:0007669"/>
    <property type="project" value="InterPro"/>
</dbReference>
<dbReference type="SUPFAM" id="SSF58038">
    <property type="entry name" value="SNARE fusion complex"/>
    <property type="match status" value="1"/>
</dbReference>
<dbReference type="OrthoDB" id="158360at2759"/>
<dbReference type="EMBL" id="ML119645">
    <property type="protein sequence ID" value="RPA88037.1"/>
    <property type="molecule type" value="Genomic_DNA"/>
</dbReference>
<comment type="similarity">
    <text evidence="10 12">Belongs to the BOS1 family.</text>
</comment>
<dbReference type="CDD" id="cd15863">
    <property type="entry name" value="SNARE_GS27"/>
    <property type="match status" value="1"/>
</dbReference>
<evidence type="ECO:0000256" key="9">
    <source>
        <dbReference type="ARBA" id="ARBA00023136"/>
    </source>
</evidence>
<proteinExistence type="inferred from homology"/>
<evidence type="ECO:0000256" key="10">
    <source>
        <dbReference type="ARBA" id="ARBA00037983"/>
    </source>
</evidence>
<evidence type="ECO:0000256" key="4">
    <source>
        <dbReference type="ARBA" id="ARBA00022692"/>
    </source>
</evidence>
<gene>
    <name evidence="15" type="ORF">BJ508DRAFT_232660</name>
</gene>
<keyword evidence="4 14" id="KW-0812">Transmembrane</keyword>
<keyword evidence="3 12" id="KW-0813">Transport</keyword>
<feature type="transmembrane region" description="Helical" evidence="14">
    <location>
        <begin position="211"/>
        <end position="231"/>
    </location>
</feature>
<keyword evidence="16" id="KW-1185">Reference proteome</keyword>
<keyword evidence="9 12" id="KW-0472">Membrane</keyword>
<evidence type="ECO:0000256" key="14">
    <source>
        <dbReference type="SAM" id="Phobius"/>
    </source>
</evidence>
<dbReference type="GO" id="GO:0015031">
    <property type="term" value="P:protein transport"/>
    <property type="evidence" value="ECO:0007669"/>
    <property type="project" value="UniProtKB-KW"/>
</dbReference>
<keyword evidence="7 14" id="KW-1133">Transmembrane helix</keyword>
<dbReference type="AlphaFoldDB" id="A0A3N4IRI1"/>
<keyword evidence="5" id="KW-0931">ER-Golgi transport</keyword>
<sequence>MNSLFNAALRQSQNLKKDLDSYSSNPETNAALQGQISASLATLSRTITDYENLARRELVPQKQQQAFERIKNFRKEMGEMRSEFEKVKNERGEADQASNRLELLGRRPQATHTPDNPYAYNSESSSSTAQGAFAPHAPMQDHLLRENSFLQNSHQQLDQFLDAGRNVLDNLQDQRAVLKGAQRRLYSIGTTLGISGDTIRMIERRAKRDKWVFYGGVVVFLIFCWLVVRWLK</sequence>
<dbReference type="PANTHER" id="PTHR21230">
    <property type="entry name" value="VESICLE TRANSPORT V-SNARE PROTEIN VTI1-RELATED"/>
    <property type="match status" value="1"/>
</dbReference>
<evidence type="ECO:0000256" key="5">
    <source>
        <dbReference type="ARBA" id="ARBA00022892"/>
    </source>
</evidence>
<evidence type="ECO:0000256" key="3">
    <source>
        <dbReference type="ARBA" id="ARBA00022448"/>
    </source>
</evidence>
<reference evidence="15 16" key="1">
    <citation type="journal article" date="2018" name="Nat. Ecol. Evol.">
        <title>Pezizomycetes genomes reveal the molecular basis of ectomycorrhizal truffle lifestyle.</title>
        <authorList>
            <person name="Murat C."/>
            <person name="Payen T."/>
            <person name="Noel B."/>
            <person name="Kuo A."/>
            <person name="Morin E."/>
            <person name="Chen J."/>
            <person name="Kohler A."/>
            <person name="Krizsan K."/>
            <person name="Balestrini R."/>
            <person name="Da Silva C."/>
            <person name="Montanini B."/>
            <person name="Hainaut M."/>
            <person name="Levati E."/>
            <person name="Barry K.W."/>
            <person name="Belfiori B."/>
            <person name="Cichocki N."/>
            <person name="Clum A."/>
            <person name="Dockter R.B."/>
            <person name="Fauchery L."/>
            <person name="Guy J."/>
            <person name="Iotti M."/>
            <person name="Le Tacon F."/>
            <person name="Lindquist E.A."/>
            <person name="Lipzen A."/>
            <person name="Malagnac F."/>
            <person name="Mello A."/>
            <person name="Molinier V."/>
            <person name="Miyauchi S."/>
            <person name="Poulain J."/>
            <person name="Riccioni C."/>
            <person name="Rubini A."/>
            <person name="Sitrit Y."/>
            <person name="Splivallo R."/>
            <person name="Traeger S."/>
            <person name="Wang M."/>
            <person name="Zifcakova L."/>
            <person name="Wipf D."/>
            <person name="Zambonelli A."/>
            <person name="Paolocci F."/>
            <person name="Nowrousian M."/>
            <person name="Ottonello S."/>
            <person name="Baldrian P."/>
            <person name="Spatafora J.W."/>
            <person name="Henrissat B."/>
            <person name="Nagy L.G."/>
            <person name="Aury J.M."/>
            <person name="Wincker P."/>
            <person name="Grigoriev I.V."/>
            <person name="Bonfante P."/>
            <person name="Martin F.M."/>
        </authorList>
    </citation>
    <scope>NUCLEOTIDE SEQUENCE [LARGE SCALE GENOMIC DNA]</scope>
    <source>
        <strain evidence="15 16">RN42</strain>
    </source>
</reference>
<feature type="region of interest" description="Disordered" evidence="13">
    <location>
        <begin position="104"/>
        <end position="133"/>
    </location>
</feature>
<comment type="function">
    <text evidence="12">SNARE required for protein transport between the ER and the Golgi complex.</text>
</comment>
<evidence type="ECO:0000313" key="16">
    <source>
        <dbReference type="Proteomes" id="UP000275078"/>
    </source>
</evidence>
<keyword evidence="8" id="KW-0333">Golgi apparatus</keyword>
<dbReference type="GO" id="GO:0000139">
    <property type="term" value="C:Golgi membrane"/>
    <property type="evidence" value="ECO:0007669"/>
    <property type="project" value="UniProtKB-SubCell"/>
</dbReference>
<evidence type="ECO:0000256" key="11">
    <source>
        <dbReference type="ARBA" id="ARBA00040957"/>
    </source>
</evidence>
<dbReference type="Gene3D" id="1.20.5.110">
    <property type="match status" value="1"/>
</dbReference>
<protein>
    <recommendedName>
        <fullName evidence="11 12">Protein transport protein BOS1</fullName>
    </recommendedName>
</protein>
<evidence type="ECO:0000256" key="7">
    <source>
        <dbReference type="ARBA" id="ARBA00022989"/>
    </source>
</evidence>
<name>A0A3N4IRI1_ASCIM</name>
<evidence type="ECO:0000256" key="1">
    <source>
        <dbReference type="ARBA" id="ARBA00004163"/>
    </source>
</evidence>
<dbReference type="GO" id="GO:0006906">
    <property type="term" value="P:vesicle fusion"/>
    <property type="evidence" value="ECO:0007669"/>
    <property type="project" value="TreeGrafter"/>
</dbReference>
<dbReference type="PIRSF" id="PIRSF028865">
    <property type="entry name" value="Membrin-2"/>
    <property type="match status" value="1"/>
</dbReference>
<feature type="compositionally biased region" description="Polar residues" evidence="13">
    <location>
        <begin position="110"/>
        <end position="130"/>
    </location>
</feature>
<dbReference type="GO" id="GO:0000149">
    <property type="term" value="F:SNARE binding"/>
    <property type="evidence" value="ECO:0007669"/>
    <property type="project" value="TreeGrafter"/>
</dbReference>
<keyword evidence="6 12" id="KW-0653">Protein transport</keyword>
<evidence type="ECO:0000256" key="12">
    <source>
        <dbReference type="PIRNR" id="PIRNR028865"/>
    </source>
</evidence>
<evidence type="ECO:0000256" key="2">
    <source>
        <dbReference type="ARBA" id="ARBA00004409"/>
    </source>
</evidence>
<dbReference type="PANTHER" id="PTHR21230:SF1">
    <property type="entry name" value="GOLGI SNAP RECEPTOR COMPLEX MEMBER 2"/>
    <property type="match status" value="1"/>
</dbReference>
<organism evidence="15 16">
    <name type="scientific">Ascobolus immersus RN42</name>
    <dbReference type="NCBI Taxonomy" id="1160509"/>
    <lineage>
        <taxon>Eukaryota</taxon>
        <taxon>Fungi</taxon>
        <taxon>Dikarya</taxon>
        <taxon>Ascomycota</taxon>
        <taxon>Pezizomycotina</taxon>
        <taxon>Pezizomycetes</taxon>
        <taxon>Pezizales</taxon>
        <taxon>Ascobolaceae</taxon>
        <taxon>Ascobolus</taxon>
    </lineage>
</organism>
<dbReference type="GO" id="GO:0031201">
    <property type="term" value="C:SNARE complex"/>
    <property type="evidence" value="ECO:0007669"/>
    <property type="project" value="TreeGrafter"/>
</dbReference>
<dbReference type="STRING" id="1160509.A0A3N4IRI1"/>
<evidence type="ECO:0000256" key="13">
    <source>
        <dbReference type="SAM" id="MobiDB-lite"/>
    </source>
</evidence>
<dbReference type="InterPro" id="IPR027027">
    <property type="entry name" value="GOSR2/Membrin/Bos1"/>
</dbReference>
<dbReference type="GO" id="GO:0006888">
    <property type="term" value="P:endoplasmic reticulum to Golgi vesicle-mediated transport"/>
    <property type="evidence" value="ECO:0007669"/>
    <property type="project" value="TreeGrafter"/>
</dbReference>
<evidence type="ECO:0000256" key="8">
    <source>
        <dbReference type="ARBA" id="ARBA00023034"/>
    </source>
</evidence>
<evidence type="ECO:0000256" key="6">
    <source>
        <dbReference type="ARBA" id="ARBA00022927"/>
    </source>
</evidence>